<feature type="transmembrane region" description="Helical" evidence="1">
    <location>
        <begin position="182"/>
        <end position="205"/>
    </location>
</feature>
<sequence length="272" mass="31083">MDIPTMFKNLFTKSTKFEGIRPINIYFMRLIYILMFFVLGKDVWGYILSYSGNWDEKEAVAWSVWAAFSALALLGIFRTVEMIPILLLEIFYKVLWLILVVYPLWRSNELVGSGIEETAFAFALVVLPIIAVPWGYVFKRYVLGKKMPNNRHQNAASRLATRCSRLWQALWSTMSQLKTSTIAIISGTASVVIGLVAFALSWNLWELWGGPMPGARVLLYPGNLSLVYVWHPLFTEEVDFWPKLALQMLGQFSVVACIVALVTKAVRRWRSV</sequence>
<keyword evidence="1" id="KW-0472">Membrane</keyword>
<evidence type="ECO:0000256" key="1">
    <source>
        <dbReference type="SAM" id="Phobius"/>
    </source>
</evidence>
<dbReference type="RefSeq" id="WP_070048063.1">
    <property type="nucleotide sequence ID" value="NZ_MKEK01000001.1"/>
</dbReference>
<evidence type="ECO:0000313" key="3">
    <source>
        <dbReference type="Proteomes" id="UP000242258"/>
    </source>
</evidence>
<organism evidence="2 3">
    <name type="scientific">Rheinheimera salexigens</name>
    <dbReference type="NCBI Taxonomy" id="1628148"/>
    <lineage>
        <taxon>Bacteria</taxon>
        <taxon>Pseudomonadati</taxon>
        <taxon>Pseudomonadota</taxon>
        <taxon>Gammaproteobacteria</taxon>
        <taxon>Chromatiales</taxon>
        <taxon>Chromatiaceae</taxon>
        <taxon>Rheinheimera</taxon>
    </lineage>
</organism>
<evidence type="ECO:0000313" key="2">
    <source>
        <dbReference type="EMBL" id="OEY68496.1"/>
    </source>
</evidence>
<proteinExistence type="predicted"/>
<feature type="transmembrane region" description="Helical" evidence="1">
    <location>
        <begin position="120"/>
        <end position="138"/>
    </location>
</feature>
<gene>
    <name evidence="2" type="ORF">BI198_02120</name>
</gene>
<protein>
    <submittedName>
        <fullName evidence="2">Uncharacterized protein</fullName>
    </submittedName>
</protein>
<feature type="transmembrane region" description="Helical" evidence="1">
    <location>
        <begin position="244"/>
        <end position="263"/>
    </location>
</feature>
<keyword evidence="1" id="KW-0812">Transmembrane</keyword>
<feature type="transmembrane region" description="Helical" evidence="1">
    <location>
        <begin position="26"/>
        <end position="47"/>
    </location>
</feature>
<reference evidence="3" key="1">
    <citation type="submission" date="2016-09" db="EMBL/GenBank/DDBJ databases">
        <authorList>
            <person name="Wan X."/>
            <person name="Hou S."/>
        </authorList>
    </citation>
    <scope>NUCLEOTIDE SEQUENCE [LARGE SCALE GENOMIC DNA]</scope>
    <source>
        <strain evidence="3">KH87</strain>
    </source>
</reference>
<dbReference type="OrthoDB" id="5998965at2"/>
<dbReference type="AlphaFoldDB" id="A0A1E7Q2Y3"/>
<keyword evidence="3" id="KW-1185">Reference proteome</keyword>
<feature type="transmembrane region" description="Helical" evidence="1">
    <location>
        <begin position="59"/>
        <end position="77"/>
    </location>
</feature>
<feature type="transmembrane region" description="Helical" evidence="1">
    <location>
        <begin position="84"/>
        <end position="105"/>
    </location>
</feature>
<dbReference type="Proteomes" id="UP000242258">
    <property type="component" value="Unassembled WGS sequence"/>
</dbReference>
<name>A0A1E7Q2Y3_9GAMM</name>
<keyword evidence="1" id="KW-1133">Transmembrane helix</keyword>
<dbReference type="STRING" id="1628148.BI198_02120"/>
<accession>A0A1E7Q2Y3</accession>
<comment type="caution">
    <text evidence="2">The sequence shown here is derived from an EMBL/GenBank/DDBJ whole genome shotgun (WGS) entry which is preliminary data.</text>
</comment>
<dbReference type="EMBL" id="MKEK01000001">
    <property type="protein sequence ID" value="OEY68496.1"/>
    <property type="molecule type" value="Genomic_DNA"/>
</dbReference>